<dbReference type="EMBL" id="CP013290">
    <property type="protein sequence ID" value="APH00372.1"/>
    <property type="molecule type" value="Genomic_DNA"/>
</dbReference>
<reference evidence="3 7" key="3">
    <citation type="submission" date="2020-10" db="EMBL/GenBank/DDBJ databases">
        <title>Janibacter indicus TT2 genome sequence.</title>
        <authorList>
            <person name="Lee K."/>
            <person name="Ganzorig M."/>
        </authorList>
    </citation>
    <scope>NUCLEOTIDE SEQUENCE [LARGE SCALE GENOMIC DNA]</scope>
    <source>
        <strain evidence="3 7">TT2</strain>
    </source>
</reference>
<dbReference type="OrthoDB" id="4774469at2"/>
<evidence type="ECO:0000313" key="7">
    <source>
        <dbReference type="Proteomes" id="UP000593998"/>
    </source>
</evidence>
<feature type="transmembrane region" description="Helical" evidence="1">
    <location>
        <begin position="6"/>
        <end position="28"/>
    </location>
</feature>
<keyword evidence="1" id="KW-0472">Membrane</keyword>
<keyword evidence="1" id="KW-1133">Transmembrane helix</keyword>
<reference evidence="2 5" key="1">
    <citation type="submission" date="2015-11" db="EMBL/GenBank/DDBJ databases">
        <authorList>
            <person name="Zhang Y."/>
            <person name="Guo Z."/>
        </authorList>
    </citation>
    <scope>NUCLEOTIDE SEQUENCE [LARGE SCALE GENOMIC DNA]</scope>
    <source>
        <strain evidence="2 5">YFY001</strain>
    </source>
</reference>
<dbReference type="EMBL" id="FWXN01000008">
    <property type="protein sequence ID" value="SMC73757.1"/>
    <property type="molecule type" value="Genomic_DNA"/>
</dbReference>
<dbReference type="RefSeq" id="WP_072623545.1">
    <property type="nucleotide sequence ID" value="NZ_CBDRLL010000014.1"/>
</dbReference>
<dbReference type="Proteomes" id="UP000593998">
    <property type="component" value="Chromosome"/>
</dbReference>
<evidence type="ECO:0000313" key="2">
    <source>
        <dbReference type="EMBL" id="APH00372.1"/>
    </source>
</evidence>
<organism evidence="2 5">
    <name type="scientific">Janibacter indicus</name>
    <dbReference type="NCBI Taxonomy" id="857417"/>
    <lineage>
        <taxon>Bacteria</taxon>
        <taxon>Bacillati</taxon>
        <taxon>Actinomycetota</taxon>
        <taxon>Actinomycetes</taxon>
        <taxon>Micrococcales</taxon>
        <taxon>Intrasporangiaceae</taxon>
        <taxon>Janibacter</taxon>
    </lineage>
</organism>
<keyword evidence="1" id="KW-0812">Transmembrane</keyword>
<dbReference type="Proteomes" id="UP000182938">
    <property type="component" value="Chromosome"/>
</dbReference>
<protein>
    <submittedName>
        <fullName evidence="3">DUF2516 family protein</fullName>
    </submittedName>
</protein>
<evidence type="ECO:0000256" key="1">
    <source>
        <dbReference type="SAM" id="Phobius"/>
    </source>
</evidence>
<evidence type="ECO:0000313" key="4">
    <source>
        <dbReference type="EMBL" id="SMC73757.1"/>
    </source>
</evidence>
<dbReference type="AlphaFoldDB" id="A0A1L3MDB4"/>
<accession>A0A1L3MDB4</accession>
<dbReference type="InterPro" id="IPR019662">
    <property type="entry name" value="DUF2516"/>
</dbReference>
<sequence length="97" mass="10106">MQLFTSVQATIVLVLSLLALGAEVFALLHAVRQRADAFTATSKQSKTFWVAALAIATLMGVASVGGVGLLGIIGIVVAGVYLADVRPAIDEVLGRRR</sequence>
<dbReference type="Proteomes" id="UP000192634">
    <property type="component" value="Unassembled WGS sequence"/>
</dbReference>
<evidence type="ECO:0000313" key="6">
    <source>
        <dbReference type="Proteomes" id="UP000192634"/>
    </source>
</evidence>
<proteinExistence type="predicted"/>
<dbReference type="KEGG" id="jte:ASJ30_01535"/>
<gene>
    <name evidence="2" type="ORF">ASJ30_01535</name>
    <name evidence="3" type="ORF">IGS73_01535</name>
    <name evidence="4" type="ORF">SAMN06296429_108134</name>
</gene>
<reference evidence="4 6" key="2">
    <citation type="submission" date="2017-04" db="EMBL/GenBank/DDBJ databases">
        <authorList>
            <person name="Afonso C.L."/>
            <person name="Miller P.J."/>
            <person name="Scott M.A."/>
            <person name="Spackman E."/>
            <person name="Goraichik I."/>
            <person name="Dimitrov K.M."/>
            <person name="Suarez D.L."/>
            <person name="Swayne D.E."/>
        </authorList>
    </citation>
    <scope>NUCLEOTIDE SEQUENCE [LARGE SCALE GENOMIC DNA]</scope>
    <source>
        <strain evidence="4 6">CGMCC 1.12511</strain>
    </source>
</reference>
<evidence type="ECO:0000313" key="5">
    <source>
        <dbReference type="Proteomes" id="UP000182938"/>
    </source>
</evidence>
<dbReference type="EMBL" id="CP062789">
    <property type="protein sequence ID" value="QOK23148.1"/>
    <property type="molecule type" value="Genomic_DNA"/>
</dbReference>
<dbReference type="Pfam" id="PF10724">
    <property type="entry name" value="DUF2516"/>
    <property type="match status" value="1"/>
</dbReference>
<accession>A0A1W2BLE2</accession>
<keyword evidence="5" id="KW-1185">Reference proteome</keyword>
<name>A0A1L3MDB4_9MICO</name>
<feature type="transmembrane region" description="Helical" evidence="1">
    <location>
        <begin position="49"/>
        <end position="82"/>
    </location>
</feature>
<evidence type="ECO:0000313" key="3">
    <source>
        <dbReference type="EMBL" id="QOK23148.1"/>
    </source>
</evidence>